<evidence type="ECO:0000259" key="2">
    <source>
        <dbReference type="PROSITE" id="PS51176"/>
    </source>
</evidence>
<dbReference type="InterPro" id="IPR008927">
    <property type="entry name" value="6-PGluconate_DH-like_C_sf"/>
</dbReference>
<evidence type="ECO:0000313" key="4">
    <source>
        <dbReference type="Proteomes" id="UP000017836"/>
    </source>
</evidence>
<dbReference type="eggNOG" id="KOG2380">
    <property type="taxonomic scope" value="Eukaryota"/>
</dbReference>
<dbReference type="Pfam" id="PF02153">
    <property type="entry name" value="PDH_N"/>
    <property type="match status" value="1"/>
</dbReference>
<dbReference type="PANTHER" id="PTHR43207:SF4">
    <property type="entry name" value="AROGENATE DEHYDROGENASE 2, CHLOROPLASTIC"/>
    <property type="match status" value="1"/>
</dbReference>
<name>U5DAW0_AMBTC</name>
<proteinExistence type="predicted"/>
<evidence type="ECO:0000313" key="3">
    <source>
        <dbReference type="EMBL" id="ERN19375.1"/>
    </source>
</evidence>
<organism evidence="3 4">
    <name type="scientific">Amborella trichopoda</name>
    <dbReference type="NCBI Taxonomy" id="13333"/>
    <lineage>
        <taxon>Eukaryota</taxon>
        <taxon>Viridiplantae</taxon>
        <taxon>Streptophyta</taxon>
        <taxon>Embryophyta</taxon>
        <taxon>Tracheophyta</taxon>
        <taxon>Spermatophyta</taxon>
        <taxon>Magnoliopsida</taxon>
        <taxon>Amborellales</taxon>
        <taxon>Amborellaceae</taxon>
        <taxon>Amborella</taxon>
    </lineage>
</organism>
<dbReference type="EMBL" id="KI392069">
    <property type="protein sequence ID" value="ERN19375.1"/>
    <property type="molecule type" value="Genomic_DNA"/>
</dbReference>
<dbReference type="Gramene" id="ERN19375">
    <property type="protein sequence ID" value="ERN19375"/>
    <property type="gene ID" value="AMTR_s00069p00134710"/>
</dbReference>
<dbReference type="GO" id="GO:0008977">
    <property type="term" value="F:prephenate dehydrogenase (NAD+) activity"/>
    <property type="evidence" value="ECO:0007669"/>
    <property type="project" value="InterPro"/>
</dbReference>
<sequence>MSAFSLPATFRVKQRASKLFVMPRIRALDAAQPFDYEARIMEAHEKSSKLKIGIVGFGNYGQFLAKALIRQGHTVLAHSRSDYSDIAVKIGVSFFRDPHDLCEEHPEVILLCTSIISTESVLRSLPTQRLKRNTLFVDVLSVKEFPRNLFLQILPQEFDVLCTHPMFGPESGKDGWKGLPFVYEKVRIGSDEYKEDRCQKFLDIFAKEGCRMVEMSCSEHDRHAAESQFITHTVGRMLGKLELQSTPINTKGYETLLNLVENTSGDSFDLYYGLFMYNVNSTGQIERLDAAFDSLKRQLYGHLHDILRKQLFGNGKGSENLQRLAPPAVSRNGYGQEATACEVKQ</sequence>
<dbReference type="OMA" id="HDMHAAE"/>
<dbReference type="GO" id="GO:0070403">
    <property type="term" value="F:NAD+ binding"/>
    <property type="evidence" value="ECO:0007669"/>
    <property type="project" value="InterPro"/>
</dbReference>
<accession>U5DAW0</accession>
<evidence type="ECO:0000256" key="1">
    <source>
        <dbReference type="ARBA" id="ARBA00023002"/>
    </source>
</evidence>
<dbReference type="SUPFAM" id="SSF48179">
    <property type="entry name" value="6-phosphogluconate dehydrogenase C-terminal domain-like"/>
    <property type="match status" value="1"/>
</dbReference>
<dbReference type="GO" id="GO:0004665">
    <property type="term" value="F:prephenate dehydrogenase (NADP+) activity"/>
    <property type="evidence" value="ECO:0007669"/>
    <property type="project" value="InterPro"/>
</dbReference>
<dbReference type="GO" id="GO:0033730">
    <property type="term" value="F:arogenate dehydrogenase (NADP+) activity"/>
    <property type="evidence" value="ECO:0007669"/>
    <property type="project" value="InterPro"/>
</dbReference>
<dbReference type="HOGENOM" id="CLU_036672_0_1_1"/>
<dbReference type="PIRSF" id="PIRSF036577">
    <property type="entry name" value="PDH_ADH_plant"/>
    <property type="match status" value="1"/>
</dbReference>
<dbReference type="GO" id="GO:0006571">
    <property type="term" value="P:tyrosine biosynthetic process"/>
    <property type="evidence" value="ECO:0007669"/>
    <property type="project" value="InterPro"/>
</dbReference>
<reference evidence="4" key="1">
    <citation type="journal article" date="2013" name="Science">
        <title>The Amborella genome and the evolution of flowering plants.</title>
        <authorList>
            <consortium name="Amborella Genome Project"/>
        </authorList>
    </citation>
    <scope>NUCLEOTIDE SEQUENCE [LARGE SCALE GENOMIC DNA]</scope>
</reference>
<dbReference type="InterPro" id="IPR003099">
    <property type="entry name" value="Prephen_DH"/>
</dbReference>
<dbReference type="Gene3D" id="3.40.50.720">
    <property type="entry name" value="NAD(P)-binding Rossmann-like Domain"/>
    <property type="match status" value="1"/>
</dbReference>
<dbReference type="InterPro" id="IPR059064">
    <property type="entry name" value="TYRAAT2_C"/>
</dbReference>
<dbReference type="SUPFAM" id="SSF51735">
    <property type="entry name" value="NAD(P)-binding Rossmann-fold domains"/>
    <property type="match status" value="1"/>
</dbReference>
<dbReference type="Proteomes" id="UP000017836">
    <property type="component" value="Unassembled WGS sequence"/>
</dbReference>
<gene>
    <name evidence="3" type="ORF">AMTR_s00069p00134710</name>
</gene>
<dbReference type="PROSITE" id="PS51176">
    <property type="entry name" value="PDH_ADH"/>
    <property type="match status" value="1"/>
</dbReference>
<dbReference type="AlphaFoldDB" id="U5DAW0"/>
<keyword evidence="4" id="KW-1185">Reference proteome</keyword>
<keyword evidence="1" id="KW-0560">Oxidoreductase</keyword>
<dbReference type="Pfam" id="PF26213">
    <property type="entry name" value="TYRAAT1_C"/>
    <property type="match status" value="1"/>
</dbReference>
<dbReference type="InterPro" id="IPR046826">
    <property type="entry name" value="PDH_N"/>
</dbReference>
<dbReference type="InterPro" id="IPR012070">
    <property type="entry name" value="Arogenate_DH_2"/>
</dbReference>
<dbReference type="PANTHER" id="PTHR43207">
    <property type="entry name" value="AROGENATE DEHYDROGENASE-RELATED"/>
    <property type="match status" value="1"/>
</dbReference>
<dbReference type="InterPro" id="IPR036291">
    <property type="entry name" value="NAD(P)-bd_dom_sf"/>
</dbReference>
<dbReference type="InterPro" id="IPR045011">
    <property type="entry name" value="TYRAAT1/2"/>
</dbReference>
<feature type="domain" description="Prephenate/arogenate dehydrogenase" evidence="2">
    <location>
        <begin position="50"/>
        <end position="329"/>
    </location>
</feature>
<dbReference type="SMR" id="U5DAW0"/>
<protein>
    <recommendedName>
        <fullName evidence="2">Prephenate/arogenate dehydrogenase domain-containing protein</fullName>
    </recommendedName>
</protein>
<dbReference type="STRING" id="13333.U5DAW0"/>